<comment type="caution">
    <text evidence="1">The sequence shown here is derived from an EMBL/GenBank/DDBJ whole genome shotgun (WGS) entry which is preliminary data.</text>
</comment>
<protein>
    <submittedName>
        <fullName evidence="1">Glucose-inhibited division protein A</fullName>
    </submittedName>
</protein>
<dbReference type="InParanoid" id="Q0EVY2"/>
<organism evidence="1 2">
    <name type="scientific">Mariprofundus ferrooxydans PV-1</name>
    <dbReference type="NCBI Taxonomy" id="314345"/>
    <lineage>
        <taxon>Bacteria</taxon>
        <taxon>Pseudomonadati</taxon>
        <taxon>Pseudomonadota</taxon>
        <taxon>Candidatius Mariprofundia</taxon>
        <taxon>Mariprofundales</taxon>
        <taxon>Mariprofundaceae</taxon>
        <taxon>Mariprofundus</taxon>
    </lineage>
</organism>
<keyword evidence="2" id="KW-1185">Reference proteome</keyword>
<evidence type="ECO:0000313" key="2">
    <source>
        <dbReference type="Proteomes" id="UP000005297"/>
    </source>
</evidence>
<gene>
    <name evidence="1" type="ORF">SPV1_12100</name>
</gene>
<reference evidence="1 2" key="1">
    <citation type="submission" date="2006-09" db="EMBL/GenBank/DDBJ databases">
        <authorList>
            <person name="Emerson D."/>
            <person name="Ferriera S."/>
            <person name="Johnson J."/>
            <person name="Kravitz S."/>
            <person name="Halpern A."/>
            <person name="Remington K."/>
            <person name="Beeson K."/>
            <person name="Tran B."/>
            <person name="Rogers Y.-H."/>
            <person name="Friedman R."/>
            <person name="Venter J.C."/>
        </authorList>
    </citation>
    <scope>NUCLEOTIDE SEQUENCE [LARGE SCALE GENOMIC DNA]</scope>
    <source>
        <strain evidence="1 2">PV-1</strain>
    </source>
</reference>
<dbReference type="AlphaFoldDB" id="Q0EVY2"/>
<name>Q0EVY2_9PROT</name>
<dbReference type="EMBL" id="AATS01000024">
    <property type="protein sequence ID" value="EAU53423.1"/>
    <property type="molecule type" value="Genomic_DNA"/>
</dbReference>
<accession>Q0EVY2</accession>
<dbReference type="HOGENOM" id="CLU_3329831_0_0_0"/>
<proteinExistence type="predicted"/>
<evidence type="ECO:0000313" key="1">
    <source>
        <dbReference type="EMBL" id="EAU53423.1"/>
    </source>
</evidence>
<dbReference type="Proteomes" id="UP000005297">
    <property type="component" value="Unassembled WGS sequence"/>
</dbReference>
<sequence>MVRIIKTLEGKIASLKFYGKVISQVKMGEYKKKQFATI</sequence>